<evidence type="ECO:0000313" key="2">
    <source>
        <dbReference type="Proteomes" id="UP000812031"/>
    </source>
</evidence>
<dbReference type="PANTHER" id="PTHR40457">
    <property type="entry name" value="PHOSPHOLIPASE A1"/>
    <property type="match status" value="1"/>
</dbReference>
<gene>
    <name evidence="1" type="ORF">KZH69_14005</name>
</gene>
<organism evidence="1 2">
    <name type="scientific">Flavobacterium taihuense</name>
    <dbReference type="NCBI Taxonomy" id="2857508"/>
    <lineage>
        <taxon>Bacteria</taxon>
        <taxon>Pseudomonadati</taxon>
        <taxon>Bacteroidota</taxon>
        <taxon>Flavobacteriia</taxon>
        <taxon>Flavobacteriales</taxon>
        <taxon>Flavobacteriaceae</taxon>
        <taxon>Flavobacterium</taxon>
    </lineage>
</organism>
<dbReference type="PANTHER" id="PTHR40457:SF1">
    <property type="entry name" value="PHOSPHOLIPASE A1"/>
    <property type="match status" value="1"/>
</dbReference>
<dbReference type="EMBL" id="JAHWYN010000012">
    <property type="protein sequence ID" value="MBW4361602.1"/>
    <property type="molecule type" value="Genomic_DNA"/>
</dbReference>
<keyword evidence="2" id="KW-1185">Reference proteome</keyword>
<dbReference type="InterPro" id="IPR003187">
    <property type="entry name" value="PLipase_A1"/>
</dbReference>
<dbReference type="Proteomes" id="UP000812031">
    <property type="component" value="Unassembled WGS sequence"/>
</dbReference>
<sequence>MKNYFKKIVQLIALSVFTTFSMKGQSASIFKKFDNYQTLTQTWELEPDSTSETFLITAYKPTYILPFRFSSHRREVNFEVVPVDNGATEEEIQLDNVEATMQFSFKTKLAQRIFGHGALWLGYTQKSYWQVYNAEFSRPFRETNYEPEIIFNYPVKFEFLKMKMLGFGFNHQSNGREGHKFTRSWNRFILHAGFENKQWSLLVRTWFATEITENPDIEDYMGRADFTFNYRLNKYLLTLKAQHSLRFGDDNHGNVEVDCAFPIYRNLKGYFQFFHGYGDAMIDYNQIHTIAGIGIVFAGTL</sequence>
<proteinExistence type="predicted"/>
<dbReference type="Pfam" id="PF02253">
    <property type="entry name" value="PLA1"/>
    <property type="match status" value="1"/>
</dbReference>
<reference evidence="1 2" key="1">
    <citation type="submission" date="2021-07" db="EMBL/GenBank/DDBJ databases">
        <title>Flavobacterium sp. nov. isolated from sediment on the Taihu Lake.</title>
        <authorList>
            <person name="Qu J.-H."/>
        </authorList>
    </citation>
    <scope>NUCLEOTIDE SEQUENCE [LARGE SCALE GENOMIC DNA]</scope>
    <source>
        <strain evidence="1 2">NAS39</strain>
    </source>
</reference>
<comment type="caution">
    <text evidence="1">The sequence shown here is derived from an EMBL/GenBank/DDBJ whole genome shotgun (WGS) entry which is preliminary data.</text>
</comment>
<evidence type="ECO:0000313" key="1">
    <source>
        <dbReference type="EMBL" id="MBW4361602.1"/>
    </source>
</evidence>
<protein>
    <submittedName>
        <fullName evidence="1">Phospholipase A</fullName>
    </submittedName>
</protein>
<accession>A0ABS6XY65</accession>
<name>A0ABS6XY65_9FLAO</name>
<dbReference type="RefSeq" id="WP_219318099.1">
    <property type="nucleotide sequence ID" value="NZ_JAHWYN010000012.1"/>
</dbReference>